<dbReference type="InterPro" id="IPR036514">
    <property type="entry name" value="SGNH_hydro_sf"/>
</dbReference>
<gene>
    <name evidence="2" type="ORF">E0H75_22125</name>
</gene>
<feature type="region of interest" description="Disordered" evidence="1">
    <location>
        <begin position="1"/>
        <end position="27"/>
    </location>
</feature>
<name>A0A4R0JK87_9ACTN</name>
<proteinExistence type="predicted"/>
<feature type="compositionally biased region" description="Basic and acidic residues" evidence="1">
    <location>
        <begin position="13"/>
        <end position="26"/>
    </location>
</feature>
<evidence type="ECO:0000313" key="3">
    <source>
        <dbReference type="Proteomes" id="UP000293342"/>
    </source>
</evidence>
<organism evidence="2 3">
    <name type="scientific">Kribbella capetownensis</name>
    <dbReference type="NCBI Taxonomy" id="1572659"/>
    <lineage>
        <taxon>Bacteria</taxon>
        <taxon>Bacillati</taxon>
        <taxon>Actinomycetota</taxon>
        <taxon>Actinomycetes</taxon>
        <taxon>Propionibacteriales</taxon>
        <taxon>Kribbellaceae</taxon>
        <taxon>Kribbella</taxon>
    </lineage>
</organism>
<evidence type="ECO:0000313" key="2">
    <source>
        <dbReference type="EMBL" id="TCC47481.1"/>
    </source>
</evidence>
<comment type="caution">
    <text evidence="2">The sequence shown here is derived from an EMBL/GenBank/DDBJ whole genome shotgun (WGS) entry which is preliminary data.</text>
</comment>
<dbReference type="OrthoDB" id="9764164at2"/>
<dbReference type="SUPFAM" id="SSF52266">
    <property type="entry name" value="SGNH hydrolase"/>
    <property type="match status" value="1"/>
</dbReference>
<evidence type="ECO:0000256" key="1">
    <source>
        <dbReference type="SAM" id="MobiDB-lite"/>
    </source>
</evidence>
<sequence>MPASGEISVADGAPKEVKDRSKKEPRVPQFDATVGVPDIKLAKRSGTPRHRLVAIGDSLTHGFQSGAVFNTDISFPAIIAYELGWLDKFRYPRYPGYGGLPLNMELLLRELADRFGAELNLFEVPLALFAARSWMGKLEDYYERGDGSHVPKTSGYNHALAVYGWDLRDALEKTYDTCAARIGSPHDDLIHQVVQNHNNRAAVSVYPNGSDDDRKLTLFQTAAKLGDEKEDSECGVETLVVFLGANNALKCVTQLRVGWSGDDFRDLGKKEQYTVWQPSHFAAEFAEIVEEIKKINARHVILCTVPHVTIPPISRGIGTKIQPGSRYFPHYTRPWVSDADFDPRQDKSITGPEAFAVDVAIDMFNQTIEDAVRAARKGNPARDWYLLDAAGLLDRMASRRFITDPNARPDWWTPYPLPPALKALQPVVDSRFLASDGHGGRAAGGLFSLDGVHPTTVAYGILAQETINILRLAGVPFTTPTGTPRPDPVNVDFDRLIRLDTLVQHPPENVTPTLDILSWADEKLDWAKRALTFLS</sequence>
<accession>A0A4R0JK87</accession>
<keyword evidence="3" id="KW-1185">Reference proteome</keyword>
<dbReference type="EMBL" id="SJKD01000005">
    <property type="protein sequence ID" value="TCC47481.1"/>
    <property type="molecule type" value="Genomic_DNA"/>
</dbReference>
<dbReference type="Gene3D" id="3.40.50.1110">
    <property type="entry name" value="SGNH hydrolase"/>
    <property type="match status" value="1"/>
</dbReference>
<dbReference type="AlphaFoldDB" id="A0A4R0JK87"/>
<reference evidence="2 3" key="1">
    <citation type="submission" date="2019-02" db="EMBL/GenBank/DDBJ databases">
        <title>Kribbella capetownensis sp. nov. and Kribbella speibonae sp. nov., isolated from soil.</title>
        <authorList>
            <person name="Curtis S.M."/>
            <person name="Norton I."/>
            <person name="Everest G.J."/>
            <person name="Meyers P.R."/>
        </authorList>
    </citation>
    <scope>NUCLEOTIDE SEQUENCE [LARGE SCALE GENOMIC DNA]</scope>
    <source>
        <strain evidence="2 3">YM53</strain>
    </source>
</reference>
<dbReference type="Proteomes" id="UP000293342">
    <property type="component" value="Unassembled WGS sequence"/>
</dbReference>
<protein>
    <submittedName>
        <fullName evidence="2">Uncharacterized protein</fullName>
    </submittedName>
</protein>